<dbReference type="PANTHER" id="PTHR15907">
    <property type="entry name" value="DUF614 FAMILY PROTEIN-RELATED"/>
    <property type="match status" value="1"/>
</dbReference>
<dbReference type="Proteomes" id="UP000226431">
    <property type="component" value="Unassembled WGS sequence"/>
</dbReference>
<dbReference type="Pfam" id="PF04749">
    <property type="entry name" value="PLAC8"/>
    <property type="match status" value="1"/>
</dbReference>
<feature type="region of interest" description="Disordered" evidence="1">
    <location>
        <begin position="143"/>
        <end position="188"/>
    </location>
</feature>
<dbReference type="OrthoDB" id="1045822at2759"/>
<comment type="caution">
    <text evidence="2">The sequence shown here is derived from an EMBL/GenBank/DDBJ whole genome shotgun (WGS) entry which is preliminary data.</text>
</comment>
<organism evidence="2 3">
    <name type="scientific">Ophiocordyceps camponoti-rufipedis</name>
    <dbReference type="NCBI Taxonomy" id="2004952"/>
    <lineage>
        <taxon>Eukaryota</taxon>
        <taxon>Fungi</taxon>
        <taxon>Dikarya</taxon>
        <taxon>Ascomycota</taxon>
        <taxon>Pezizomycotina</taxon>
        <taxon>Sordariomycetes</taxon>
        <taxon>Hypocreomycetidae</taxon>
        <taxon>Hypocreales</taxon>
        <taxon>Ophiocordycipitaceae</taxon>
        <taxon>Ophiocordyceps</taxon>
    </lineage>
</organism>
<gene>
    <name evidence="2" type="ORF">CDD80_3181</name>
</gene>
<name>A0A2C5Z552_9HYPO</name>
<dbReference type="AlphaFoldDB" id="A0A2C5Z552"/>
<evidence type="ECO:0000313" key="3">
    <source>
        <dbReference type="Proteomes" id="UP000226431"/>
    </source>
</evidence>
<reference evidence="2 3" key="1">
    <citation type="submission" date="2017-06" db="EMBL/GenBank/DDBJ databases">
        <title>Ant-infecting Ophiocordyceps genomes reveal a high diversity of potential behavioral manipulation genes and a possible major role for enterotoxins.</title>
        <authorList>
            <person name="De Bekker C."/>
            <person name="Evans H.C."/>
            <person name="Brachmann A."/>
            <person name="Hughes D.P."/>
        </authorList>
    </citation>
    <scope>NUCLEOTIDE SEQUENCE [LARGE SCALE GENOMIC DNA]</scope>
    <source>
        <strain evidence="2 3">Map16</strain>
    </source>
</reference>
<evidence type="ECO:0000313" key="2">
    <source>
        <dbReference type="EMBL" id="PHH74311.1"/>
    </source>
</evidence>
<dbReference type="EMBL" id="NJES01000282">
    <property type="protein sequence ID" value="PHH74311.1"/>
    <property type="molecule type" value="Genomic_DNA"/>
</dbReference>
<evidence type="ECO:0008006" key="4">
    <source>
        <dbReference type="Google" id="ProtNLM"/>
    </source>
</evidence>
<protein>
    <recommendedName>
        <fullName evidence="4">PLAC8 family protein</fullName>
    </recommendedName>
</protein>
<sequence>MENPPPNNGPLPQPHDDKWGSNLCNCSPCESCLLATFLPCMLSGRTATRMRDASMQSFSEINDECVIFGLIHGFTGFGWVLSMIHRGEIRRRYGIKGNCCGDYCVSFWCLCCDLIQQDKEVRRRTAGLVTDGYDGNKERMYVPGAPAPAHGYPQQPMMVSQQDEGMVYETGPQQEQQQQPPPSKETRG</sequence>
<feature type="compositionally biased region" description="Pro residues" evidence="1">
    <location>
        <begin position="179"/>
        <end position="188"/>
    </location>
</feature>
<accession>A0A2C5Z552</accession>
<keyword evidence="3" id="KW-1185">Reference proteome</keyword>
<proteinExistence type="predicted"/>
<evidence type="ECO:0000256" key="1">
    <source>
        <dbReference type="SAM" id="MobiDB-lite"/>
    </source>
</evidence>
<dbReference type="STRING" id="2004952.A0A2C5Z552"/>
<dbReference type="InterPro" id="IPR006461">
    <property type="entry name" value="PLAC_motif_containing"/>
</dbReference>
<dbReference type="NCBIfam" id="TIGR01571">
    <property type="entry name" value="A_thal_Cys_rich"/>
    <property type="match status" value="1"/>
</dbReference>